<gene>
    <name evidence="1" type="ORF">GCM10016272_21850</name>
</gene>
<accession>A0ABQ3GT85</accession>
<reference evidence="2" key="1">
    <citation type="journal article" date="2019" name="Int. J. Syst. Evol. Microbiol.">
        <title>The Global Catalogue of Microorganisms (GCM) 10K type strain sequencing project: providing services to taxonomists for standard genome sequencing and annotation.</title>
        <authorList>
            <consortium name="The Broad Institute Genomics Platform"/>
            <consortium name="The Broad Institute Genome Sequencing Center for Infectious Disease"/>
            <person name="Wu L."/>
            <person name="Ma J."/>
        </authorList>
    </citation>
    <scope>NUCLEOTIDE SEQUENCE [LARGE SCALE GENOMIC DNA]</scope>
    <source>
        <strain evidence="2">KCTC 42280</strain>
    </source>
</reference>
<organism evidence="1 2">
    <name type="scientific">Psychrobacter glaciei</name>
    <dbReference type="NCBI Taxonomy" id="619771"/>
    <lineage>
        <taxon>Bacteria</taxon>
        <taxon>Pseudomonadati</taxon>
        <taxon>Pseudomonadota</taxon>
        <taxon>Gammaproteobacteria</taxon>
        <taxon>Moraxellales</taxon>
        <taxon>Moraxellaceae</taxon>
        <taxon>Psychrobacter</taxon>
    </lineage>
</organism>
<evidence type="ECO:0000313" key="1">
    <source>
        <dbReference type="EMBL" id="GHD35679.1"/>
    </source>
</evidence>
<name>A0ABQ3GT85_9GAMM</name>
<evidence type="ECO:0000313" key="2">
    <source>
        <dbReference type="Proteomes" id="UP000610203"/>
    </source>
</evidence>
<dbReference type="Proteomes" id="UP000610203">
    <property type="component" value="Unassembled WGS sequence"/>
</dbReference>
<dbReference type="EMBL" id="BMZR01000005">
    <property type="protein sequence ID" value="GHD35679.1"/>
    <property type="molecule type" value="Genomic_DNA"/>
</dbReference>
<dbReference type="RefSeq" id="WP_189585845.1">
    <property type="nucleotide sequence ID" value="NZ_BMZR01000005.1"/>
</dbReference>
<sequence length="152" mass="18074">MNDDTKQKITLLLEELLNTTCSEARQIEINLEVNQLSPDPFWSDYIFWSEEYVNEDLSINYEGFLDKISEYPNSYEYRTKSRILELAQRLITRDFSDIGEVDIVNEINELSPDINWTNYLFVDKTCLNNDGSLDKETFLNKVFKESWNENFR</sequence>
<proteinExistence type="predicted"/>
<comment type="caution">
    <text evidence="1">The sequence shown here is derived from an EMBL/GenBank/DDBJ whole genome shotgun (WGS) entry which is preliminary data.</text>
</comment>
<protein>
    <submittedName>
        <fullName evidence="1">Uncharacterized protein</fullName>
    </submittedName>
</protein>
<keyword evidence="2" id="KW-1185">Reference proteome</keyword>